<keyword evidence="1" id="KW-0472">Membrane</keyword>
<organism evidence="2">
    <name type="scientific">Methylophaga aminisulfidivorans</name>
    <dbReference type="NCBI Taxonomy" id="230105"/>
    <lineage>
        <taxon>Bacteria</taxon>
        <taxon>Pseudomonadati</taxon>
        <taxon>Pseudomonadota</taxon>
        <taxon>Gammaproteobacteria</taxon>
        <taxon>Thiotrichales</taxon>
        <taxon>Piscirickettsiaceae</taxon>
        <taxon>Methylophaga</taxon>
    </lineage>
</organism>
<dbReference type="EMBL" id="DRHY01000156">
    <property type="protein sequence ID" value="HEC74104.1"/>
    <property type="molecule type" value="Genomic_DNA"/>
</dbReference>
<dbReference type="AlphaFoldDB" id="A0A7C1VZV7"/>
<accession>A0A7C1VZV7</accession>
<dbReference type="Gene3D" id="3.30.700.10">
    <property type="entry name" value="Glycoprotein, Type 4 Pilin"/>
    <property type="match status" value="1"/>
</dbReference>
<evidence type="ECO:0000256" key="1">
    <source>
        <dbReference type="SAM" id="Phobius"/>
    </source>
</evidence>
<dbReference type="SUPFAM" id="SSF54523">
    <property type="entry name" value="Pili subunits"/>
    <property type="match status" value="1"/>
</dbReference>
<reference evidence="2" key="1">
    <citation type="journal article" date="2020" name="mSystems">
        <title>Genome- and Community-Level Interaction Insights into Carbon Utilization and Element Cycling Functions of Hydrothermarchaeota in Hydrothermal Sediment.</title>
        <authorList>
            <person name="Zhou Z."/>
            <person name="Liu Y."/>
            <person name="Xu W."/>
            <person name="Pan J."/>
            <person name="Luo Z.H."/>
            <person name="Li M."/>
        </authorList>
    </citation>
    <scope>NUCLEOTIDE SEQUENCE [LARGE SCALE GENOMIC DNA]</scope>
    <source>
        <strain evidence="2">HyVt-380</strain>
    </source>
</reference>
<feature type="transmembrane region" description="Helical" evidence="1">
    <location>
        <begin position="6"/>
        <end position="27"/>
    </location>
</feature>
<protein>
    <submittedName>
        <fullName evidence="2">Prepilin-type N-terminal cleavage/methylation domain-containing protein</fullName>
    </submittedName>
</protein>
<sequence>MKQQGFTLVELLVVLMVLSILAAALMPTAMRSMDSYRVIATVEEMKAIAGFAEIARQLPGGDQFNNTNSMAVASFLESYDIQNIGISAASEKKNPWSQSYLITTTGKAAQVTTTVPLKDINPFEVVANSSGTGTSLTYTHRVSPDNYTRLMHVRGNKHILYLE</sequence>
<dbReference type="PROSITE" id="PS00409">
    <property type="entry name" value="PROKAR_NTER_METHYL"/>
    <property type="match status" value="1"/>
</dbReference>
<gene>
    <name evidence="2" type="ORF">ENI26_06990</name>
</gene>
<keyword evidence="1" id="KW-0812">Transmembrane</keyword>
<dbReference type="NCBIfam" id="TIGR02532">
    <property type="entry name" value="IV_pilin_GFxxxE"/>
    <property type="match status" value="1"/>
</dbReference>
<dbReference type="Pfam" id="PF07963">
    <property type="entry name" value="N_methyl"/>
    <property type="match status" value="1"/>
</dbReference>
<keyword evidence="1" id="KW-1133">Transmembrane helix</keyword>
<evidence type="ECO:0000313" key="2">
    <source>
        <dbReference type="EMBL" id="HEC74104.1"/>
    </source>
</evidence>
<comment type="caution">
    <text evidence="2">The sequence shown here is derived from an EMBL/GenBank/DDBJ whole genome shotgun (WGS) entry which is preliminary data.</text>
</comment>
<dbReference type="InterPro" id="IPR012902">
    <property type="entry name" value="N_methyl_site"/>
</dbReference>
<name>A0A7C1VZV7_9GAMM</name>
<proteinExistence type="predicted"/>
<dbReference type="InterPro" id="IPR045584">
    <property type="entry name" value="Pilin-like"/>
</dbReference>
<dbReference type="Proteomes" id="UP000886384">
    <property type="component" value="Unassembled WGS sequence"/>
</dbReference>